<dbReference type="InterPro" id="IPR050765">
    <property type="entry name" value="Riboflavin_Biosynth_HTPR"/>
</dbReference>
<name>A0A380P106_STRGR</name>
<accession>A0A380P106</accession>
<keyword evidence="3" id="KW-0560">Oxidoreductase</keyword>
<dbReference type="PANTHER" id="PTHR38011:SF7">
    <property type="entry name" value="2,5-DIAMINO-6-RIBOSYLAMINO-4(3H)-PYRIMIDINONE 5'-PHOSPHATE REDUCTASE"/>
    <property type="match status" value="1"/>
</dbReference>
<dbReference type="InterPro" id="IPR024072">
    <property type="entry name" value="DHFR-like_dom_sf"/>
</dbReference>
<dbReference type="Gene3D" id="3.40.430.10">
    <property type="entry name" value="Dihydrofolate Reductase, subunit A"/>
    <property type="match status" value="1"/>
</dbReference>
<keyword evidence="2" id="KW-0521">NADP</keyword>
<evidence type="ECO:0000313" key="6">
    <source>
        <dbReference type="Proteomes" id="UP000254150"/>
    </source>
</evidence>
<sequence>MPRPHVLLSAAVSIDGHLDTRPGEDRLLLSNAADFDRVDTVRASADAILVGAGTLRADNPRLLVNSPERRAARVAVGRPEYPLKVTLTGTGALDPGWKFWHHGGDKLVLAVGEEATEKARANLGDLARVQQIPAGTVWPAALDLLGDAYGVGLLMVEGGGSLHTQLLEGAYADELHLVVAPLLVGQPDAVRMLGPAQYPGGPRARLRLLEARQIGDVVLLRYAPKDRSTEQR</sequence>
<dbReference type="SUPFAM" id="SSF53597">
    <property type="entry name" value="Dihydrofolate reductase-like"/>
    <property type="match status" value="1"/>
</dbReference>
<dbReference type="AlphaFoldDB" id="A0A380P106"/>
<evidence type="ECO:0000256" key="2">
    <source>
        <dbReference type="ARBA" id="ARBA00022857"/>
    </source>
</evidence>
<dbReference type="GO" id="GO:0009231">
    <property type="term" value="P:riboflavin biosynthetic process"/>
    <property type="evidence" value="ECO:0007669"/>
    <property type="project" value="InterPro"/>
</dbReference>
<evidence type="ECO:0000259" key="4">
    <source>
        <dbReference type="Pfam" id="PF01872"/>
    </source>
</evidence>
<reference evidence="5 6" key="1">
    <citation type="submission" date="2018-06" db="EMBL/GenBank/DDBJ databases">
        <authorList>
            <consortium name="Pathogen Informatics"/>
            <person name="Doyle S."/>
        </authorList>
    </citation>
    <scope>NUCLEOTIDE SEQUENCE [LARGE SCALE GENOMIC DNA]</scope>
    <source>
        <strain evidence="5 6">NCTC7807</strain>
    </source>
</reference>
<evidence type="ECO:0000256" key="3">
    <source>
        <dbReference type="ARBA" id="ARBA00023002"/>
    </source>
</evidence>
<dbReference type="GO" id="GO:0008703">
    <property type="term" value="F:5-amino-6-(5-phosphoribosylamino)uracil reductase activity"/>
    <property type="evidence" value="ECO:0007669"/>
    <property type="project" value="InterPro"/>
</dbReference>
<evidence type="ECO:0000256" key="1">
    <source>
        <dbReference type="ARBA" id="ARBA00005104"/>
    </source>
</evidence>
<dbReference type="PANTHER" id="PTHR38011">
    <property type="entry name" value="DIHYDROFOLATE REDUCTASE FAMILY PROTEIN (AFU_ORTHOLOGUE AFUA_8G06820)"/>
    <property type="match status" value="1"/>
</dbReference>
<organism evidence="5 6">
    <name type="scientific">Streptomyces griseus</name>
    <dbReference type="NCBI Taxonomy" id="1911"/>
    <lineage>
        <taxon>Bacteria</taxon>
        <taxon>Bacillati</taxon>
        <taxon>Actinomycetota</taxon>
        <taxon>Actinomycetes</taxon>
        <taxon>Kitasatosporales</taxon>
        <taxon>Streptomycetaceae</taxon>
        <taxon>Streptomyces</taxon>
    </lineage>
</organism>
<dbReference type="InterPro" id="IPR002734">
    <property type="entry name" value="RibDG_C"/>
</dbReference>
<evidence type="ECO:0000313" key="5">
    <source>
        <dbReference type="EMBL" id="SUP58062.1"/>
    </source>
</evidence>
<dbReference type="EMBL" id="UHID01000006">
    <property type="protein sequence ID" value="SUP58062.1"/>
    <property type="molecule type" value="Genomic_DNA"/>
</dbReference>
<gene>
    <name evidence="5" type="primary">ribD_2</name>
    <name evidence="5" type="ORF">NCTC7807_03513</name>
</gene>
<protein>
    <submittedName>
        <fullName evidence="5">Putative riboflavin-specific deaminase/reductase</fullName>
    </submittedName>
</protein>
<dbReference type="Pfam" id="PF01872">
    <property type="entry name" value="RibD_C"/>
    <property type="match status" value="1"/>
</dbReference>
<dbReference type="Proteomes" id="UP000254150">
    <property type="component" value="Unassembled WGS sequence"/>
</dbReference>
<comment type="pathway">
    <text evidence="1">Cofactor biosynthesis; riboflavin biosynthesis.</text>
</comment>
<proteinExistence type="predicted"/>
<feature type="domain" description="Bacterial bifunctional deaminase-reductase C-terminal" evidence="4">
    <location>
        <begin position="4"/>
        <end position="219"/>
    </location>
</feature>